<feature type="transmembrane region" description="Helical" evidence="2">
    <location>
        <begin position="76"/>
        <end position="99"/>
    </location>
</feature>
<organism evidence="3 4">
    <name type="scientific">Lymnaea stagnalis</name>
    <name type="common">Great pond snail</name>
    <name type="synonym">Helix stagnalis</name>
    <dbReference type="NCBI Taxonomy" id="6523"/>
    <lineage>
        <taxon>Eukaryota</taxon>
        <taxon>Metazoa</taxon>
        <taxon>Spiralia</taxon>
        <taxon>Lophotrochozoa</taxon>
        <taxon>Mollusca</taxon>
        <taxon>Gastropoda</taxon>
        <taxon>Heterobranchia</taxon>
        <taxon>Euthyneura</taxon>
        <taxon>Panpulmonata</taxon>
        <taxon>Hygrophila</taxon>
        <taxon>Lymnaeoidea</taxon>
        <taxon>Lymnaeidae</taxon>
        <taxon>Lymnaea</taxon>
    </lineage>
</organism>
<proteinExistence type="predicted"/>
<dbReference type="InterPro" id="IPR042352">
    <property type="entry name" value="EFCAB14"/>
</dbReference>
<dbReference type="Proteomes" id="UP001497497">
    <property type="component" value="Unassembled WGS sequence"/>
</dbReference>
<accession>A0AAV2HBF4</accession>
<evidence type="ECO:0000256" key="2">
    <source>
        <dbReference type="SAM" id="Phobius"/>
    </source>
</evidence>
<sequence length="137" mass="15854">MVNIKGEVDYKLPKRMKKRRQLDALVDTMKLPRSRKNSSSAQELLDYQSDSSEIDEFSLPPPNSKRKNRCCVCQSMIARISLFIISMACLTTCVGLIWVQWHIRHELNTLRNQVHAVQTSDKDTPDMIMKLQTQISM</sequence>
<keyword evidence="2" id="KW-0812">Transmembrane</keyword>
<keyword evidence="2" id="KW-0472">Membrane</keyword>
<name>A0AAV2HBF4_LYMST</name>
<feature type="region of interest" description="Disordered" evidence="1">
    <location>
        <begin position="31"/>
        <end position="67"/>
    </location>
</feature>
<dbReference type="EMBL" id="CAXITT010000081">
    <property type="protein sequence ID" value="CAL1531118.1"/>
    <property type="molecule type" value="Genomic_DNA"/>
</dbReference>
<dbReference type="AlphaFoldDB" id="A0AAV2HBF4"/>
<protein>
    <submittedName>
        <fullName evidence="3">Uncharacterized protein</fullName>
    </submittedName>
</protein>
<evidence type="ECO:0000313" key="4">
    <source>
        <dbReference type="Proteomes" id="UP001497497"/>
    </source>
</evidence>
<comment type="caution">
    <text evidence="3">The sequence shown here is derived from an EMBL/GenBank/DDBJ whole genome shotgun (WGS) entry which is preliminary data.</text>
</comment>
<gene>
    <name evidence="3" type="ORF">GSLYS_00005222001</name>
</gene>
<feature type="non-terminal residue" evidence="3">
    <location>
        <position position="137"/>
    </location>
</feature>
<dbReference type="PANTHER" id="PTHR15717:SF2">
    <property type="entry name" value="EF-HAND CALCIUM-BINDING DOMAIN-CONTAINING PROTEIN 14"/>
    <property type="match status" value="1"/>
</dbReference>
<keyword evidence="4" id="KW-1185">Reference proteome</keyword>
<reference evidence="3 4" key="1">
    <citation type="submission" date="2024-04" db="EMBL/GenBank/DDBJ databases">
        <authorList>
            <consortium name="Genoscope - CEA"/>
            <person name="William W."/>
        </authorList>
    </citation>
    <scope>NUCLEOTIDE SEQUENCE [LARGE SCALE GENOMIC DNA]</scope>
</reference>
<evidence type="ECO:0000313" key="3">
    <source>
        <dbReference type="EMBL" id="CAL1531118.1"/>
    </source>
</evidence>
<evidence type="ECO:0000256" key="1">
    <source>
        <dbReference type="SAM" id="MobiDB-lite"/>
    </source>
</evidence>
<keyword evidence="2" id="KW-1133">Transmembrane helix</keyword>
<dbReference type="PANTHER" id="PTHR15717">
    <property type="entry name" value="PROTEIN KIAA0494"/>
    <property type="match status" value="1"/>
</dbReference>